<protein>
    <submittedName>
        <fullName evidence="5">Cullin-2-like</fullName>
    </submittedName>
</protein>
<dbReference type="FunFam" id="1.20.1310.10:FF:000022">
    <property type="entry name" value="Cullin-2 isoform 2"/>
    <property type="match status" value="1"/>
</dbReference>
<dbReference type="InParanoid" id="A0A1V9Y3F6"/>
<evidence type="ECO:0000259" key="4">
    <source>
        <dbReference type="PROSITE" id="PS50069"/>
    </source>
</evidence>
<evidence type="ECO:0000256" key="2">
    <source>
        <dbReference type="PROSITE-ProRule" id="PRU00330"/>
    </source>
</evidence>
<gene>
    <name evidence="5" type="ORF">BIW11_00021</name>
</gene>
<dbReference type="GO" id="GO:0006511">
    <property type="term" value="P:ubiquitin-dependent protein catabolic process"/>
    <property type="evidence" value="ECO:0007669"/>
    <property type="project" value="InterPro"/>
</dbReference>
<organism evidence="5 6">
    <name type="scientific">Tropilaelaps mercedesae</name>
    <dbReference type="NCBI Taxonomy" id="418985"/>
    <lineage>
        <taxon>Eukaryota</taxon>
        <taxon>Metazoa</taxon>
        <taxon>Ecdysozoa</taxon>
        <taxon>Arthropoda</taxon>
        <taxon>Chelicerata</taxon>
        <taxon>Arachnida</taxon>
        <taxon>Acari</taxon>
        <taxon>Parasitiformes</taxon>
        <taxon>Mesostigmata</taxon>
        <taxon>Gamasina</taxon>
        <taxon>Dermanyssoidea</taxon>
        <taxon>Laelapidae</taxon>
        <taxon>Tropilaelaps</taxon>
    </lineage>
</organism>
<dbReference type="InterPro" id="IPR045093">
    <property type="entry name" value="Cullin"/>
</dbReference>
<dbReference type="AlphaFoldDB" id="A0A1V9Y3F6"/>
<dbReference type="PANTHER" id="PTHR11932">
    <property type="entry name" value="CULLIN"/>
    <property type="match status" value="1"/>
</dbReference>
<dbReference type="SUPFAM" id="SSF74788">
    <property type="entry name" value="Cullin repeat-like"/>
    <property type="match status" value="1"/>
</dbReference>
<dbReference type="EMBL" id="MNPL01000145">
    <property type="protein sequence ID" value="OQR80286.1"/>
    <property type="molecule type" value="Genomic_DNA"/>
</dbReference>
<feature type="domain" description="Cullin family profile" evidence="4">
    <location>
        <begin position="370"/>
        <end position="453"/>
    </location>
</feature>
<evidence type="ECO:0000256" key="3">
    <source>
        <dbReference type="RuleBase" id="RU003829"/>
    </source>
</evidence>
<keyword evidence="6" id="KW-1185">Reference proteome</keyword>
<sequence>MKPKQLNFEDVWCELRRTVHGIMINTVSRESWYEGYLQVYHLCVATPESLADRLYSAMDQFLSDHVTALHAGVLTDSHSIGLLKAYYTHWDKYVQGVRYLDRLFYYLNHEWVKKKRVSEADIAYGTFEADELVLEIGELGLDIWMKKMLQPLQPERSNPNKDYVKGVVDSFVEVERFRKKRTELEFYRKFQARYLDATNKFYTSVSHGLIGNIDCSSFMEKVLHYVRQEELRSRKFLDSSSFGHVIKECERVMVGDHLDFIYNEARKMVAELNCKDLANMYILLKPLDNSCMQPLIKEVQNRIEKVGEQLLQDIDHENVPQSFVDSVLKVHDDYRELITKVFNSDQQFIAALDRACITIINSSHPKVNFKAPELLARYCDQILKRGPRAFIDQEELERRLSKSIIVFKYLDEKDHFQKSYSRVLAKRLIHGASASMESEELMINMLKQVTALV</sequence>
<dbReference type="OrthoDB" id="27073at2759"/>
<dbReference type="Proteomes" id="UP000192247">
    <property type="component" value="Unassembled WGS sequence"/>
</dbReference>
<dbReference type="GO" id="GO:0031625">
    <property type="term" value="F:ubiquitin protein ligase binding"/>
    <property type="evidence" value="ECO:0007669"/>
    <property type="project" value="InterPro"/>
</dbReference>
<dbReference type="SUPFAM" id="SSF75632">
    <property type="entry name" value="Cullin homology domain"/>
    <property type="match status" value="1"/>
</dbReference>
<evidence type="ECO:0000313" key="6">
    <source>
        <dbReference type="Proteomes" id="UP000192247"/>
    </source>
</evidence>
<reference evidence="5 6" key="1">
    <citation type="journal article" date="2017" name="Gigascience">
        <title>Draft genome of the honey bee ectoparasitic mite, Tropilaelaps mercedesae, is shaped by the parasitic life history.</title>
        <authorList>
            <person name="Dong X."/>
            <person name="Armstrong S.D."/>
            <person name="Xia D."/>
            <person name="Makepeace B.L."/>
            <person name="Darby A.C."/>
            <person name="Kadowaki T."/>
        </authorList>
    </citation>
    <scope>NUCLEOTIDE SEQUENCE [LARGE SCALE GENOMIC DNA]</scope>
    <source>
        <strain evidence="5">Wuxi-XJTLU</strain>
    </source>
</reference>
<comment type="similarity">
    <text evidence="1 2 3">Belongs to the cullin family.</text>
</comment>
<evidence type="ECO:0000256" key="1">
    <source>
        <dbReference type="ARBA" id="ARBA00006019"/>
    </source>
</evidence>
<dbReference type="InterPro" id="IPR016159">
    <property type="entry name" value="Cullin_repeat-like_dom_sf"/>
</dbReference>
<proteinExistence type="inferred from homology"/>
<dbReference type="InterPro" id="IPR001373">
    <property type="entry name" value="Cullin_N"/>
</dbReference>
<dbReference type="Pfam" id="PF00888">
    <property type="entry name" value="Cullin"/>
    <property type="match status" value="1"/>
</dbReference>
<dbReference type="PROSITE" id="PS50069">
    <property type="entry name" value="CULLIN_2"/>
    <property type="match status" value="1"/>
</dbReference>
<name>A0A1V9Y3F6_9ACAR</name>
<dbReference type="InterPro" id="IPR016158">
    <property type="entry name" value="Cullin_homology"/>
</dbReference>
<accession>A0A1V9Y3F6</accession>
<comment type="caution">
    <text evidence="5">The sequence shown here is derived from an EMBL/GenBank/DDBJ whole genome shotgun (WGS) entry which is preliminary data.</text>
</comment>
<evidence type="ECO:0000313" key="5">
    <source>
        <dbReference type="EMBL" id="OQR80286.1"/>
    </source>
</evidence>
<dbReference type="Gene3D" id="1.20.1310.10">
    <property type="entry name" value="Cullin Repeats"/>
    <property type="match status" value="4"/>
</dbReference>
<dbReference type="STRING" id="418985.A0A1V9Y3F6"/>
<dbReference type="InterPro" id="IPR036317">
    <property type="entry name" value="Cullin_homology_sf"/>
</dbReference>